<comment type="caution">
    <text evidence="9">The sequence shown here is derived from an EMBL/GenBank/DDBJ whole genome shotgun (WGS) entry which is preliminary data.</text>
</comment>
<keyword evidence="6 8" id="KW-0139">CF(1)</keyword>
<reference evidence="9" key="1">
    <citation type="submission" date="2020-09" db="EMBL/GenBank/DDBJ databases">
        <title>Bacillus faecalis sp. nov., a moderately halophilic bacterium isolated from cow faeces.</title>
        <authorList>
            <person name="Jiang L."/>
            <person name="Lee J."/>
        </authorList>
    </citation>
    <scope>NUCLEOTIDE SEQUENCE</scope>
    <source>
        <strain evidence="9">AGMB 02131</strain>
    </source>
</reference>
<dbReference type="InterPro" id="IPR000711">
    <property type="entry name" value="ATPase_OSCP/dsu"/>
</dbReference>
<dbReference type="SUPFAM" id="SSF47928">
    <property type="entry name" value="N-terminal domain of the delta subunit of the F1F0-ATP synthase"/>
    <property type="match status" value="1"/>
</dbReference>
<comment type="function">
    <text evidence="8">This protein is part of the stalk that links CF(0) to CF(1). It either transmits conformational changes from CF(0) to CF(1) or is implicated in proton conduction.</text>
</comment>
<keyword evidence="8" id="KW-1003">Cell membrane</keyword>
<dbReference type="RefSeq" id="WP_190999020.1">
    <property type="nucleotide sequence ID" value="NZ_JACXSI010000035.1"/>
</dbReference>
<evidence type="ECO:0000256" key="4">
    <source>
        <dbReference type="ARBA" id="ARBA00023065"/>
    </source>
</evidence>
<dbReference type="NCBIfam" id="TIGR01145">
    <property type="entry name" value="ATP_synt_delta"/>
    <property type="match status" value="1"/>
</dbReference>
<comment type="subcellular location">
    <subcellularLocation>
        <location evidence="8">Cell membrane</location>
        <topology evidence="8">Peripheral membrane protein</topology>
    </subcellularLocation>
    <subcellularLocation>
        <location evidence="1">Membrane</location>
    </subcellularLocation>
</comment>
<name>A0A927CZG7_9BACI</name>
<dbReference type="PANTHER" id="PTHR11910">
    <property type="entry name" value="ATP SYNTHASE DELTA CHAIN"/>
    <property type="match status" value="1"/>
</dbReference>
<dbReference type="GO" id="GO:0045259">
    <property type="term" value="C:proton-transporting ATP synthase complex"/>
    <property type="evidence" value="ECO:0007669"/>
    <property type="project" value="UniProtKB-KW"/>
</dbReference>
<keyword evidence="4 8" id="KW-0406">Ion transport</keyword>
<evidence type="ECO:0000313" key="9">
    <source>
        <dbReference type="EMBL" id="MBD3109482.1"/>
    </source>
</evidence>
<dbReference type="Proteomes" id="UP000602076">
    <property type="component" value="Unassembled WGS sequence"/>
</dbReference>
<dbReference type="GO" id="GO:0005886">
    <property type="term" value="C:plasma membrane"/>
    <property type="evidence" value="ECO:0007669"/>
    <property type="project" value="UniProtKB-SubCell"/>
</dbReference>
<evidence type="ECO:0000256" key="8">
    <source>
        <dbReference type="HAMAP-Rule" id="MF_01416"/>
    </source>
</evidence>
<accession>A0A927CZG7</accession>
<dbReference type="PRINTS" id="PR00125">
    <property type="entry name" value="ATPASEDELTA"/>
</dbReference>
<dbReference type="GO" id="GO:0046933">
    <property type="term" value="F:proton-transporting ATP synthase activity, rotational mechanism"/>
    <property type="evidence" value="ECO:0007669"/>
    <property type="project" value="UniProtKB-UniRule"/>
</dbReference>
<keyword evidence="10" id="KW-1185">Reference proteome</keyword>
<evidence type="ECO:0000256" key="2">
    <source>
        <dbReference type="ARBA" id="ARBA00022448"/>
    </source>
</evidence>
<sequence length="178" mass="20031">MSNSIVAKRYAVALFEIAKEKNVLDAMAEEIRVVKEVFSSNEELNAFLKQPKITLQQKQQVLSDALAGISEYITNTIMLMIERHRTDEIAHMAEDFVELCNEDKSVAEATVYTTRPITEAEREAISSVFAAKVGKKTLRIENIVDRDIIGGMKLRIGNRIFDGSVSGKLNRLERQLLS</sequence>
<dbReference type="InterPro" id="IPR026015">
    <property type="entry name" value="ATP_synth_OSCP/delta_N_sf"/>
</dbReference>
<keyword evidence="5 8" id="KW-0472">Membrane</keyword>
<protein>
    <recommendedName>
        <fullName evidence="8">ATP synthase subunit delta</fullName>
    </recommendedName>
    <alternativeName>
        <fullName evidence="8">ATP synthase F(1) sector subunit delta</fullName>
    </alternativeName>
    <alternativeName>
        <fullName evidence="8">F-type ATPase subunit delta</fullName>
        <shortName evidence="8">F-ATPase subunit delta</shortName>
    </alternativeName>
</protein>
<evidence type="ECO:0000256" key="1">
    <source>
        <dbReference type="ARBA" id="ARBA00004370"/>
    </source>
</evidence>
<dbReference type="HAMAP" id="MF_01416">
    <property type="entry name" value="ATP_synth_delta_bact"/>
    <property type="match status" value="1"/>
</dbReference>
<evidence type="ECO:0000256" key="6">
    <source>
        <dbReference type="ARBA" id="ARBA00023196"/>
    </source>
</evidence>
<keyword evidence="7 8" id="KW-0066">ATP synthesis</keyword>
<gene>
    <name evidence="8" type="primary">atpH</name>
    <name evidence="9" type="ORF">IEO70_14125</name>
</gene>
<dbReference type="Pfam" id="PF00213">
    <property type="entry name" value="OSCP"/>
    <property type="match status" value="1"/>
</dbReference>
<proteinExistence type="inferred from homology"/>
<dbReference type="InterPro" id="IPR020781">
    <property type="entry name" value="ATPase_OSCP/d_CS"/>
</dbReference>
<evidence type="ECO:0000256" key="5">
    <source>
        <dbReference type="ARBA" id="ARBA00023136"/>
    </source>
</evidence>
<dbReference type="EMBL" id="JACXSI010000035">
    <property type="protein sequence ID" value="MBD3109482.1"/>
    <property type="molecule type" value="Genomic_DNA"/>
</dbReference>
<comment type="function">
    <text evidence="8">F(1)F(0) ATP synthase produces ATP from ADP in the presence of a proton or sodium gradient. F-type ATPases consist of two structural domains, F(1) containing the extramembraneous catalytic core and F(0) containing the membrane proton channel, linked together by a central stalk and a peripheral stalk. During catalysis, ATP synthesis in the catalytic domain of F(1) is coupled via a rotary mechanism of the central stalk subunits to proton translocation.</text>
</comment>
<evidence type="ECO:0000256" key="3">
    <source>
        <dbReference type="ARBA" id="ARBA00022781"/>
    </source>
</evidence>
<evidence type="ECO:0000313" key="10">
    <source>
        <dbReference type="Proteomes" id="UP000602076"/>
    </source>
</evidence>
<dbReference type="NCBIfam" id="NF004403">
    <property type="entry name" value="PRK05758.2-4"/>
    <property type="match status" value="1"/>
</dbReference>
<dbReference type="AlphaFoldDB" id="A0A927CZG7"/>
<organism evidence="9 10">
    <name type="scientific">Peribacillus faecalis</name>
    <dbReference type="NCBI Taxonomy" id="2772559"/>
    <lineage>
        <taxon>Bacteria</taxon>
        <taxon>Bacillati</taxon>
        <taxon>Bacillota</taxon>
        <taxon>Bacilli</taxon>
        <taxon>Bacillales</taxon>
        <taxon>Bacillaceae</taxon>
        <taxon>Peribacillus</taxon>
    </lineage>
</organism>
<keyword evidence="3 8" id="KW-0375">Hydrogen ion transport</keyword>
<dbReference type="Gene3D" id="1.10.520.20">
    <property type="entry name" value="N-terminal domain of the delta subunit of the F1F0-ATP synthase"/>
    <property type="match status" value="1"/>
</dbReference>
<evidence type="ECO:0000256" key="7">
    <source>
        <dbReference type="ARBA" id="ARBA00023310"/>
    </source>
</evidence>
<comment type="similarity">
    <text evidence="8">Belongs to the ATPase delta chain family.</text>
</comment>
<keyword evidence="2 8" id="KW-0813">Transport</keyword>
<dbReference type="PROSITE" id="PS00389">
    <property type="entry name" value="ATPASE_DELTA"/>
    <property type="match status" value="1"/>
</dbReference>